<keyword evidence="2" id="KW-0344">Guanine-nucleotide releasing factor</keyword>
<dbReference type="InterPro" id="IPR000209">
    <property type="entry name" value="Peptidase_S8/S53_dom"/>
</dbReference>
<dbReference type="InterPro" id="IPR022398">
    <property type="entry name" value="Peptidase_S8_His-AS"/>
</dbReference>
<feature type="active site" description="Charge relay system" evidence="5">
    <location>
        <position position="592"/>
    </location>
</feature>
<dbReference type="PRINTS" id="PR00633">
    <property type="entry name" value="RCCNDNSATION"/>
</dbReference>
<feature type="active site" description="Charge relay system" evidence="5">
    <location>
        <position position="376"/>
    </location>
</feature>
<evidence type="ECO:0000256" key="4">
    <source>
        <dbReference type="ARBA" id="ARBA00022801"/>
    </source>
</evidence>
<feature type="domain" description="Peptidase S8/S53" evidence="6">
    <location>
        <begin position="367"/>
        <end position="625"/>
    </location>
</feature>
<dbReference type="SUPFAM" id="SSF52743">
    <property type="entry name" value="Subtilisin-like"/>
    <property type="match status" value="1"/>
</dbReference>
<feature type="active site" description="Charge relay system" evidence="5">
    <location>
        <position position="436"/>
    </location>
</feature>
<dbReference type="Pfam" id="PF00082">
    <property type="entry name" value="Peptidase_S8"/>
    <property type="match status" value="1"/>
</dbReference>
<name>U4R0G5_9FIRM</name>
<dbReference type="Pfam" id="PF25390">
    <property type="entry name" value="WD40_RLD"/>
    <property type="match status" value="1"/>
</dbReference>
<dbReference type="GO" id="GO:0004252">
    <property type="term" value="F:serine-type endopeptidase activity"/>
    <property type="evidence" value="ECO:0007669"/>
    <property type="project" value="UniProtKB-UniRule"/>
</dbReference>
<dbReference type="PROSITE" id="PS51892">
    <property type="entry name" value="SUBTILASE"/>
    <property type="match status" value="1"/>
</dbReference>
<protein>
    <submittedName>
        <fullName evidence="8">Uncharacterized protein</fullName>
    </submittedName>
</protein>
<dbReference type="PATRIC" id="fig|1330534.3.peg.2326"/>
<dbReference type="InterPro" id="IPR051553">
    <property type="entry name" value="Ran_GTPase-activating"/>
</dbReference>
<dbReference type="PANTHER" id="PTHR45982:SF1">
    <property type="entry name" value="REGULATOR OF CHROMOSOME CONDENSATION"/>
    <property type="match status" value="1"/>
</dbReference>
<evidence type="ECO:0000256" key="5">
    <source>
        <dbReference type="PROSITE-ProRule" id="PRU01240"/>
    </source>
</evidence>
<dbReference type="InterPro" id="IPR023827">
    <property type="entry name" value="Peptidase_S8_Asp-AS"/>
</dbReference>
<dbReference type="Pfam" id="PF00415">
    <property type="entry name" value="RCC1"/>
    <property type="match status" value="5"/>
</dbReference>
<dbReference type="InterPro" id="IPR034204">
    <property type="entry name" value="PfSUB1-like_cat_dom"/>
</dbReference>
<dbReference type="EMBL" id="ATAY01000038">
    <property type="protein sequence ID" value="EPR11514.1"/>
    <property type="molecule type" value="Genomic_DNA"/>
</dbReference>
<dbReference type="CDD" id="cd07473">
    <property type="entry name" value="Peptidases_S8_Subtilisin_like"/>
    <property type="match status" value="1"/>
</dbReference>
<dbReference type="InterPro" id="IPR058923">
    <property type="entry name" value="RCC1-like_dom"/>
</dbReference>
<dbReference type="InterPro" id="IPR000408">
    <property type="entry name" value="Reg_chr_condens"/>
</dbReference>
<dbReference type="PANTHER" id="PTHR45982">
    <property type="entry name" value="REGULATOR OF CHROMOSOME CONDENSATION"/>
    <property type="match status" value="1"/>
</dbReference>
<dbReference type="Gene3D" id="2.60.40.10">
    <property type="entry name" value="Immunoglobulins"/>
    <property type="match status" value="1"/>
</dbReference>
<dbReference type="RefSeq" id="WP_020815834.1">
    <property type="nucleotide sequence ID" value="NZ_ATAY01000038.1"/>
</dbReference>
<keyword evidence="5" id="KW-0720">Serine protease</keyword>
<dbReference type="Gene3D" id="2.130.10.30">
    <property type="entry name" value="Regulator of chromosome condensation 1/beta-lactamase-inhibitor protein II"/>
    <property type="match status" value="4"/>
</dbReference>
<dbReference type="STRING" id="1330534.L323_11675"/>
<dbReference type="GO" id="GO:0005737">
    <property type="term" value="C:cytoplasm"/>
    <property type="evidence" value="ECO:0007669"/>
    <property type="project" value="TreeGrafter"/>
</dbReference>
<comment type="caution">
    <text evidence="8">The sequence shown here is derived from an EMBL/GenBank/DDBJ whole genome shotgun (WGS) entry which is preliminary data.</text>
</comment>
<dbReference type="PROSITE" id="PS50012">
    <property type="entry name" value="RCC1_3"/>
    <property type="match status" value="13"/>
</dbReference>
<sequence length="1511" mass="161822">MHKKLKCISLVLVAFFMIQSILMPAIYAAAETENVVIELSLPQLSLKNIGITFNSVELVWTSSNNNDKAKSYDIYRDDNLIKNLNSFTYSDSKLKPETKYKYIVKTKDDAGKVIAESNVLEITTSAIDIQTTPEISTTPTGIAEQINLTDSAITAKESTIIKNGDPNFETDRYIIKYKNKDSKNKANKVLEKVEKVKKSKSNDLNNNDIKDIDIIHLNKKEKLKDFTKELVKNNLDSEIEYIQPDYQISLCSNDPYYNSQWGLENNKTNIIENSGGLLILDKLQKIFPHWREVFENNPKLKEFLVNTPIEELKDKILLDDVPENVDPYILEKLANDIDFIKLENTSESQETYLCDAGVKEAWKNSTGKGVTVAVIDTGIDITHEDLVENIWLNNGEISENGIDDDGNGKIDDSNGWNFIENCNVIYENNNIANENHGTHIAGIIAAVKDNSKGIAGVAPSAKIMPLKVFNNGTAYTSNIINAIQYAESMGVKIVNCSWGSTVDNMALKEVISNSSMLFVCSAGNSNTNIDNNPVYPASFNCSNIISVTSVNQYGNISSFSNYGESNVDVAAPGEGILSTLAHNTYGESNGTSMASAFVSGEVAILLSRENTLSAVELKDRIITCSEHLLSLTGKVNGSSKINCKYAVDNITNDEIISFSDTLVTQNNIANQGSTGDINLYSTNTTEGQFVKVAAGGMHSLALSLDGTVWAFGLNTYGQLGDGTTTNRTSPVQVIGLNGIKEIEIGQHHSLALKNDGTVWTWGLNGCGQLGDGTTIDRTSPVKVNGLSGITAIAAGNSHSLALKNDGTVWAWGENYKGQLGDGRGRDFPQSLTVVQVAGLRGITAIAAGGTHSLALKNDGTVWAWGDNYYGQLGIGTTETSYGPMQVSSLSGVSSIAAGGSHSIALKNDGTVWTWGLNKDFQIGDGSYESYRVTAVRVSGLNGIIAISGSAFNSSALKNDGTLWMWGNNSYGQLGNGTIHQTLTALQVRGLNGITAFSLGNYHSLALKNDGTVYAWGSNSCGQLGDGTTTFTETMVIQEVNELNGITALSGGNRHSLALKSDGTVWSWGYNGCGQLGDGTNDTKTTAVQVNGLSGITAISAGESNSLALKNDGTVWAWGDNSKGQLGDGTTTEKNIAIHVSGLSGIVAISAGSSHSVALKDDGTVWAWGYNAYGQLGDGTTTSKKIPIQVSGLSGIVAISAGSSHNLALKNDGTVWAWGDNAYGQLGDGTITKRTTAVQVSGLNGITAISAGGQHSLALMNDGSVWSWGLNSWGQLGTGNIINTSTAMKVNGLSEIKAIYGKGYRSFALRNDGTVWACGCNQFGELGSGTTIHSTKFMQISGLSNIKVISGGDNHSLALKNDGTVNACGYNYYGQLGIGEKYYCEYAKYSFGIPFTSITTACTVTCNTGVAFNLVLRLKNMNNITGKIFTITYNPKDINSIDLCKMTFVKELNLGVISGTTITIIQNNPGIIKFTVDKPIPKDKTWSGTINVIEFKPIVSGQVELNCKVGLQ</sequence>
<dbReference type="SUPFAM" id="SSF49265">
    <property type="entry name" value="Fibronectin type III"/>
    <property type="match status" value="1"/>
</dbReference>
<dbReference type="PROSITE" id="PS00626">
    <property type="entry name" value="RCC1_2"/>
    <property type="match status" value="7"/>
</dbReference>
<keyword evidence="3" id="KW-0677">Repeat</keyword>
<organism evidence="8 9">
    <name type="scientific">Ruminiclostridium papyrosolvens C7</name>
    <dbReference type="NCBI Taxonomy" id="1330534"/>
    <lineage>
        <taxon>Bacteria</taxon>
        <taxon>Bacillati</taxon>
        <taxon>Bacillota</taxon>
        <taxon>Clostridia</taxon>
        <taxon>Eubacteriales</taxon>
        <taxon>Oscillospiraceae</taxon>
        <taxon>Ruminiclostridium</taxon>
    </lineage>
</organism>
<dbReference type="GO" id="GO:0005085">
    <property type="term" value="F:guanyl-nucleotide exchange factor activity"/>
    <property type="evidence" value="ECO:0007669"/>
    <property type="project" value="TreeGrafter"/>
</dbReference>
<dbReference type="InterPro" id="IPR036116">
    <property type="entry name" value="FN3_sf"/>
</dbReference>
<dbReference type="InterPro" id="IPR009091">
    <property type="entry name" value="RCC1/BLIP-II"/>
</dbReference>
<keyword evidence="4 5" id="KW-0378">Hydrolase</keyword>
<accession>U4R0G5</accession>
<dbReference type="InterPro" id="IPR013783">
    <property type="entry name" value="Ig-like_fold"/>
</dbReference>
<evidence type="ECO:0000313" key="8">
    <source>
        <dbReference type="EMBL" id="EPR11514.1"/>
    </source>
</evidence>
<keyword evidence="5" id="KW-0645">Protease</keyword>
<dbReference type="GO" id="GO:0006508">
    <property type="term" value="P:proteolysis"/>
    <property type="evidence" value="ECO:0007669"/>
    <property type="project" value="UniProtKB-KW"/>
</dbReference>
<evidence type="ECO:0000259" key="7">
    <source>
        <dbReference type="Pfam" id="PF25390"/>
    </source>
</evidence>
<comment type="similarity">
    <text evidence="1 5">Belongs to the peptidase S8 family.</text>
</comment>
<evidence type="ECO:0000256" key="1">
    <source>
        <dbReference type="ARBA" id="ARBA00011073"/>
    </source>
</evidence>
<reference evidence="8 9" key="1">
    <citation type="journal article" date="2013" name="Genome Announc.">
        <title>Draft Genome Sequence of the Cellulolytic Bacterium Clostridium papyrosolvens C7 (ATCC 700395).</title>
        <authorList>
            <person name="Zepeda V."/>
            <person name="Dassa B."/>
            <person name="Borovok I."/>
            <person name="Lamed R."/>
            <person name="Bayer E.A."/>
            <person name="Cate J.H."/>
        </authorList>
    </citation>
    <scope>NUCLEOTIDE SEQUENCE [LARGE SCALE GENOMIC DNA]</scope>
    <source>
        <strain evidence="8 9">C7</strain>
    </source>
</reference>
<evidence type="ECO:0000313" key="9">
    <source>
        <dbReference type="Proteomes" id="UP000016860"/>
    </source>
</evidence>
<dbReference type="PROSITE" id="PS00137">
    <property type="entry name" value="SUBTILASE_HIS"/>
    <property type="match status" value="1"/>
</dbReference>
<dbReference type="Gene3D" id="3.40.50.200">
    <property type="entry name" value="Peptidase S8/S53 domain"/>
    <property type="match status" value="1"/>
</dbReference>
<dbReference type="PROSITE" id="PS00136">
    <property type="entry name" value="SUBTILASE_ASP"/>
    <property type="match status" value="1"/>
</dbReference>
<feature type="domain" description="RCC1-like" evidence="7">
    <location>
        <begin position="991"/>
        <end position="1290"/>
    </location>
</feature>
<evidence type="ECO:0000256" key="2">
    <source>
        <dbReference type="ARBA" id="ARBA00022658"/>
    </source>
</evidence>
<proteinExistence type="inferred from homology"/>
<evidence type="ECO:0000259" key="6">
    <source>
        <dbReference type="Pfam" id="PF00082"/>
    </source>
</evidence>
<dbReference type="OrthoDB" id="27389at2"/>
<evidence type="ECO:0000256" key="3">
    <source>
        <dbReference type="ARBA" id="ARBA00022737"/>
    </source>
</evidence>
<gene>
    <name evidence="8" type="ORF">L323_11675</name>
</gene>
<dbReference type="SUPFAM" id="SSF50985">
    <property type="entry name" value="RCC1/BLIP-II"/>
    <property type="match status" value="3"/>
</dbReference>
<dbReference type="InterPro" id="IPR036852">
    <property type="entry name" value="Peptidase_S8/S53_dom_sf"/>
</dbReference>
<dbReference type="Pfam" id="PF13540">
    <property type="entry name" value="RCC1_2"/>
    <property type="match status" value="1"/>
</dbReference>
<dbReference type="Proteomes" id="UP000016860">
    <property type="component" value="Unassembled WGS sequence"/>
</dbReference>